<keyword evidence="2" id="KW-1133">Transmembrane helix</keyword>
<evidence type="ECO:0000313" key="4">
    <source>
        <dbReference type="Proteomes" id="UP000276603"/>
    </source>
</evidence>
<feature type="region of interest" description="Disordered" evidence="1">
    <location>
        <begin position="86"/>
        <end position="235"/>
    </location>
</feature>
<dbReference type="RefSeq" id="WP_120709906.1">
    <property type="nucleotide sequence ID" value="NZ_RBCJ01000001.1"/>
</dbReference>
<organism evidence="3 4">
    <name type="scientific">Ulvibacterium marinum</name>
    <dbReference type="NCBI Taxonomy" id="2419782"/>
    <lineage>
        <taxon>Bacteria</taxon>
        <taxon>Pseudomonadati</taxon>
        <taxon>Bacteroidota</taxon>
        <taxon>Flavobacteriia</taxon>
        <taxon>Flavobacteriales</taxon>
        <taxon>Flavobacteriaceae</taxon>
        <taxon>Ulvibacterium</taxon>
    </lineage>
</organism>
<evidence type="ECO:0000256" key="2">
    <source>
        <dbReference type="SAM" id="Phobius"/>
    </source>
</evidence>
<accession>A0A3B0C8Y4</accession>
<feature type="compositionally biased region" description="Basic and acidic residues" evidence="1">
    <location>
        <begin position="142"/>
        <end position="163"/>
    </location>
</feature>
<dbReference type="Proteomes" id="UP000276603">
    <property type="component" value="Unassembled WGS sequence"/>
</dbReference>
<dbReference type="OrthoDB" id="1113942at2"/>
<keyword evidence="4" id="KW-1185">Reference proteome</keyword>
<feature type="compositionally biased region" description="Polar residues" evidence="1">
    <location>
        <begin position="180"/>
        <end position="193"/>
    </location>
</feature>
<comment type="caution">
    <text evidence="3">The sequence shown here is derived from an EMBL/GenBank/DDBJ whole genome shotgun (WGS) entry which is preliminary data.</text>
</comment>
<keyword evidence="2" id="KW-0812">Transmembrane</keyword>
<proteinExistence type="predicted"/>
<dbReference type="EMBL" id="RBCJ01000001">
    <property type="protein sequence ID" value="RKN82715.1"/>
    <property type="molecule type" value="Genomic_DNA"/>
</dbReference>
<name>A0A3B0C8Y4_9FLAO</name>
<feature type="transmembrane region" description="Helical" evidence="2">
    <location>
        <begin position="45"/>
        <end position="63"/>
    </location>
</feature>
<dbReference type="AlphaFoldDB" id="A0A3B0C8Y4"/>
<feature type="compositionally biased region" description="Acidic residues" evidence="1">
    <location>
        <begin position="108"/>
        <end position="122"/>
    </location>
</feature>
<feature type="compositionally biased region" description="Basic and acidic residues" evidence="1">
    <location>
        <begin position="88"/>
        <end position="97"/>
    </location>
</feature>
<gene>
    <name evidence="3" type="ORF">D7Z94_02425</name>
</gene>
<evidence type="ECO:0000313" key="3">
    <source>
        <dbReference type="EMBL" id="RKN82715.1"/>
    </source>
</evidence>
<keyword evidence="2" id="KW-0472">Membrane</keyword>
<sequence>MNKKNLDTLFQRKFKDFKEKPDEKVWESIEASLDKKKKSHKVIPLWWKLGGVAAVLALLIYVIDPLGNSPEQDIIITDIENTDVQDVEQTKGEKETDSSSPQGSIETEVADVDMTNDEETIDTIDRTEDKNAAVADTQENPADSRLDKINKGKNDIISEKNRQGEAIQITDSQKDKRQNQADTDNFQLKNSPNLVPKNENKAVVISNTDLDGEKGKEMESIPDSETDPAKVSPKDNLKYTSEEGIAKTGEEITKEAEQDNNKSIFDEIEEQQEDEAIAEVKSSKWSAGPSIAPVYYNAIGEGSPVHSIFVPNSKSGDINLSYGLTVAYEISDRLSIRSGLHRVDYGYDTNDVEFSSSLQASAEGQIDNIDYTFTSKTLVVQSKANGISNAVADPEAALLDIAAQNPARNGIMAQQFGYLEVPVELNYALLDRKFGINLIGGVSSLFLVDNAVTLTSEGLTTEVGEANNVNNVNFSTNVGFGLNYRFTPKLQFNLEPIFKYQLNTFSETAGDFQPFSVGVYSGLSFKF</sequence>
<protein>
    <submittedName>
        <fullName evidence="3">Uncharacterized protein</fullName>
    </submittedName>
</protein>
<reference evidence="3 4" key="1">
    <citation type="submission" date="2018-10" db="EMBL/GenBank/DDBJ databases">
        <title>Ulvibacterium marinum gen. nov., sp. nov., a novel marine bacterium of the family Flavobacteriaceae, isolated from a culture of the green alga Ulva prolifera.</title>
        <authorList>
            <person name="Zhang Z."/>
        </authorList>
    </citation>
    <scope>NUCLEOTIDE SEQUENCE [LARGE SCALE GENOMIC DNA]</scope>
    <source>
        <strain evidence="3 4">CCMM003</strain>
    </source>
</reference>
<evidence type="ECO:0000256" key="1">
    <source>
        <dbReference type="SAM" id="MobiDB-lite"/>
    </source>
</evidence>